<name>A0A420IXB7_9PEZI</name>
<dbReference type="Proteomes" id="UP000285405">
    <property type="component" value="Unassembled WGS sequence"/>
</dbReference>
<proteinExistence type="predicted"/>
<organism evidence="1 2">
    <name type="scientific">Golovinomyces cichoracearum</name>
    <dbReference type="NCBI Taxonomy" id="62708"/>
    <lineage>
        <taxon>Eukaryota</taxon>
        <taxon>Fungi</taxon>
        <taxon>Dikarya</taxon>
        <taxon>Ascomycota</taxon>
        <taxon>Pezizomycotina</taxon>
        <taxon>Leotiomycetes</taxon>
        <taxon>Erysiphales</taxon>
        <taxon>Erysiphaceae</taxon>
        <taxon>Golovinomyces</taxon>
    </lineage>
</organism>
<sequence length="53" mass="6043">MSIDLVTKSVTTTACNNTLRIGQTPNRIEARTRFFHTDEAAGKRKVPFFKRNC</sequence>
<comment type="caution">
    <text evidence="1">The sequence shown here is derived from an EMBL/GenBank/DDBJ whole genome shotgun (WGS) entry which is preliminary data.</text>
</comment>
<reference evidence="1 2" key="1">
    <citation type="journal article" date="2018" name="BMC Genomics">
        <title>Comparative genome analyses reveal sequence features reflecting distinct modes of host-adaptation between dicot and monocot powdery mildew.</title>
        <authorList>
            <person name="Wu Y."/>
            <person name="Ma X."/>
            <person name="Pan Z."/>
            <person name="Kale S.D."/>
            <person name="Song Y."/>
            <person name="King H."/>
            <person name="Zhang Q."/>
            <person name="Presley C."/>
            <person name="Deng X."/>
            <person name="Wei C.I."/>
            <person name="Xiao S."/>
        </authorList>
    </citation>
    <scope>NUCLEOTIDE SEQUENCE [LARGE SCALE GENOMIC DNA]</scope>
    <source>
        <strain evidence="1">UCSC1</strain>
    </source>
</reference>
<evidence type="ECO:0000313" key="2">
    <source>
        <dbReference type="Proteomes" id="UP000285405"/>
    </source>
</evidence>
<dbReference type="AlphaFoldDB" id="A0A420IXB7"/>
<gene>
    <name evidence="1" type="ORF">GcC1_048028</name>
</gene>
<protein>
    <submittedName>
        <fullName evidence="1">Uncharacterized protein</fullName>
    </submittedName>
</protein>
<evidence type="ECO:0000313" key="1">
    <source>
        <dbReference type="EMBL" id="RKF79190.1"/>
    </source>
</evidence>
<dbReference type="EMBL" id="MCBR01004893">
    <property type="protein sequence ID" value="RKF79190.1"/>
    <property type="molecule type" value="Genomic_DNA"/>
</dbReference>
<accession>A0A420IXB7</accession>